<accession>A0A0B7IPW4</accession>
<dbReference type="Proteomes" id="UP000039370">
    <property type="component" value="Unassembled WGS sequence"/>
</dbReference>
<name>A0A0B7IPW4_9FLAO</name>
<proteinExistence type="predicted"/>
<dbReference type="EMBL" id="CDOK01000166">
    <property type="protein sequence ID" value="CEN52634.1"/>
    <property type="molecule type" value="Genomic_DNA"/>
</dbReference>
<dbReference type="AlphaFoldDB" id="A0A0B7IPW4"/>
<gene>
    <name evidence="1" type="ORF">CCAN11_2480040</name>
</gene>
<evidence type="ECO:0000313" key="2">
    <source>
        <dbReference type="Proteomes" id="UP000039370"/>
    </source>
</evidence>
<sequence>MDPQMYHAGNDLISLKLLIANMNLFEKKYPTFGTAAYTIFGVESSIKYEGKTIENVFASVATSEISEIEDIKVEKGRLASESESNSGNPVIVLGHHIAKQLLKMKTP</sequence>
<organism evidence="1 2">
    <name type="scientific">Capnocytophaga canimorsus</name>
    <dbReference type="NCBI Taxonomy" id="28188"/>
    <lineage>
        <taxon>Bacteria</taxon>
        <taxon>Pseudomonadati</taxon>
        <taxon>Bacteroidota</taxon>
        <taxon>Flavobacteriia</taxon>
        <taxon>Flavobacteriales</taxon>
        <taxon>Flavobacteriaceae</taxon>
        <taxon>Capnocytophaga</taxon>
    </lineage>
</organism>
<protein>
    <submittedName>
        <fullName evidence="1">Uncharacterized protein</fullName>
    </submittedName>
</protein>
<reference evidence="2" key="1">
    <citation type="submission" date="2015-01" db="EMBL/GenBank/DDBJ databases">
        <authorList>
            <person name="MANFREDI Pablo"/>
        </authorList>
    </citation>
    <scope>NUCLEOTIDE SEQUENCE [LARGE SCALE GENOMIC DNA]</scope>
    <source>
        <strain evidence="2">Cc11</strain>
    </source>
</reference>
<evidence type="ECO:0000313" key="1">
    <source>
        <dbReference type="EMBL" id="CEN52634.1"/>
    </source>
</evidence>